<dbReference type="EMBL" id="JAPWDO010000003">
    <property type="protein sequence ID" value="KAJ5478803.1"/>
    <property type="molecule type" value="Genomic_DNA"/>
</dbReference>
<accession>A0A9W9WXZ6</accession>
<dbReference type="OrthoDB" id="4352437at2759"/>
<evidence type="ECO:0000313" key="2">
    <source>
        <dbReference type="Proteomes" id="UP001147760"/>
    </source>
</evidence>
<reference evidence="1" key="2">
    <citation type="journal article" date="2023" name="IMA Fungus">
        <title>Comparative genomic study of the Penicillium genus elucidates a diverse pangenome and 15 lateral gene transfer events.</title>
        <authorList>
            <person name="Petersen C."/>
            <person name="Sorensen T."/>
            <person name="Nielsen M.R."/>
            <person name="Sondergaard T.E."/>
            <person name="Sorensen J.L."/>
            <person name="Fitzpatrick D.A."/>
            <person name="Frisvad J.C."/>
            <person name="Nielsen K.L."/>
        </authorList>
    </citation>
    <scope>NUCLEOTIDE SEQUENCE</scope>
    <source>
        <strain evidence="1">IBT 17660</strain>
    </source>
</reference>
<evidence type="ECO:0000313" key="1">
    <source>
        <dbReference type="EMBL" id="KAJ5478803.1"/>
    </source>
</evidence>
<reference evidence="1" key="1">
    <citation type="submission" date="2022-12" db="EMBL/GenBank/DDBJ databases">
        <authorList>
            <person name="Petersen C."/>
        </authorList>
    </citation>
    <scope>NUCLEOTIDE SEQUENCE</scope>
    <source>
        <strain evidence="1">IBT 17660</strain>
    </source>
</reference>
<protein>
    <submittedName>
        <fullName evidence="1">Uncharacterized protein</fullName>
    </submittedName>
</protein>
<dbReference type="Proteomes" id="UP001147760">
    <property type="component" value="Unassembled WGS sequence"/>
</dbReference>
<gene>
    <name evidence="1" type="ORF">N7530_004312</name>
</gene>
<keyword evidence="2" id="KW-1185">Reference proteome</keyword>
<comment type="caution">
    <text evidence="1">The sequence shown here is derived from an EMBL/GenBank/DDBJ whole genome shotgun (WGS) entry which is preliminary data.</text>
</comment>
<organism evidence="1 2">
    <name type="scientific">Penicillium desertorum</name>
    <dbReference type="NCBI Taxonomy" id="1303715"/>
    <lineage>
        <taxon>Eukaryota</taxon>
        <taxon>Fungi</taxon>
        <taxon>Dikarya</taxon>
        <taxon>Ascomycota</taxon>
        <taxon>Pezizomycotina</taxon>
        <taxon>Eurotiomycetes</taxon>
        <taxon>Eurotiomycetidae</taxon>
        <taxon>Eurotiales</taxon>
        <taxon>Aspergillaceae</taxon>
        <taxon>Penicillium</taxon>
    </lineage>
</organism>
<name>A0A9W9WXZ6_9EURO</name>
<dbReference type="AlphaFoldDB" id="A0A9W9WXZ6"/>
<proteinExistence type="predicted"/>
<sequence length="158" mass="17220">MASTFREQSMQALEGDWKRLEPDAVALLGDKSAGAYDRFLALSALARWASPTGYETVCTAAEDPDAPPWRDMSIDRLHSLDNTFALLTESVASSRGEAQERGTFAERLTALAALISIADPVYFEHTLSPSCLYNEDIEQLRGPIEAQIERGLAELGAA</sequence>